<accession>A0AAE0J1K3</accession>
<evidence type="ECO:0000259" key="2">
    <source>
        <dbReference type="Pfam" id="PF24883"/>
    </source>
</evidence>
<feature type="domain" description="Nephrocystin 3-like N-terminal" evidence="2">
    <location>
        <begin position="282"/>
        <end position="439"/>
    </location>
</feature>
<name>A0AAE0J1K3_9PEZI</name>
<dbReference type="SUPFAM" id="SSF52540">
    <property type="entry name" value="P-loop containing nucleoside triphosphate hydrolases"/>
    <property type="match status" value="1"/>
</dbReference>
<sequence length="1089" mass="122049">MSTSKALATPRSLSPELRLAQAVSEFAQGLDDAGKQRFRQLQVQLASSAPTLEDVIKLTEDLNREGQKRHASWRPATGTRMGGFLRRIQQFAAFGDILIGGGQNLIASGVWTAVRSTLEATIGYFVYFDHVSTLLMRLTTSWSIAQDFAHHFPSSTELQTYLVEYLIRVVRLCQKIILFSKRSATALLAASLFSSFELEFQPAQQELDQWGLLIEKKFASLSTQIALEGHAAAAKRGQGLRDLVSRKARQQHLFGQQRGLLNKLSPDQGCFESVWRRERKKGSCVWLLDTPSYKSWKSGEGSTLLIAGHLGSGKTVALANIAADVTVDKNGCSVFFCKQEDPSTLKSSAIIGSIAYQMIQSNLTKCSWEKLDKDSQNIAVSTDIDSVTQFLPLLLPREKQYFVVVDGLEDCPTQELEETMQTLQRLGSRMKLRLCFSCRLDSKTEQATKRILVNHRIFTNDARRDTEIHNFIKTEVTRRNSARKQPLGADLESQIVEQLTLGAQGMYLWVALQLEAIFPTDTKTVTTNETVLNILGHLPESLPDAFNQALSRISDKRYGGRIFELVAVAATPLTGDQLRVAVAVDPGNTTWESGRLPHNSRQLVASCGGSLLEIDEEDSRVRFIHHSVLTHLVSSANPNKPLESAWIDEADKTMGSICVTYLNYGIFDTRVAVTQNIDGARVVNSVKEAAVASSSMLVHVIRHIKRDKHRVVAPSQMDIVRILRQAEVVDNNTMECFLPYARLHWLRHTKRFHADSTGPEYQLWRAVLEERSNIVDTPWEGPTPGWEELFDYANKNNHGCLYQYMLRHKLDPGHLSAFAHTLNLAQPPDRRGLLHWLEHETQGPRPDPFEIEGPWLDDSITRCLATGERNDEDLSYCLLSLGASPVSKIQAKHYGLTGIDAMTALLTVIERACHHKRVPLSITFQIIQNAYKALGELMLGELPPQNLGFNRNLYRRLESIALVAAVNDWDDAINLLTEFADRLPDSWIYDPDSESSHFADAALEVAVQRSSVSITRALVGVRAIVTHRCKGASRKQADDAFAPFMLQLPIFFESNSLQTASRWAYFDVSTRRNLKISTRWFASPCPRLL</sequence>
<dbReference type="EMBL" id="JAUEPO010000001">
    <property type="protein sequence ID" value="KAK3335257.1"/>
    <property type="molecule type" value="Genomic_DNA"/>
</dbReference>
<keyword evidence="1" id="KW-0677">Repeat</keyword>
<comment type="caution">
    <text evidence="3">The sequence shown here is derived from an EMBL/GenBank/DDBJ whole genome shotgun (WGS) entry which is preliminary data.</text>
</comment>
<dbReference type="Pfam" id="PF24883">
    <property type="entry name" value="NPHP3_N"/>
    <property type="match status" value="1"/>
</dbReference>
<keyword evidence="4" id="KW-1185">Reference proteome</keyword>
<dbReference type="Proteomes" id="UP001286456">
    <property type="component" value="Unassembled WGS sequence"/>
</dbReference>
<dbReference type="InterPro" id="IPR027417">
    <property type="entry name" value="P-loop_NTPase"/>
</dbReference>
<protein>
    <recommendedName>
        <fullName evidence="2">Nephrocystin 3-like N-terminal domain-containing protein</fullName>
    </recommendedName>
</protein>
<dbReference type="Gene3D" id="3.40.50.300">
    <property type="entry name" value="P-loop containing nucleotide triphosphate hydrolases"/>
    <property type="match status" value="1"/>
</dbReference>
<proteinExistence type="predicted"/>
<dbReference type="PANTHER" id="PTHR10039:SF10">
    <property type="entry name" value="NACHT DOMAIN-CONTAINING PROTEIN"/>
    <property type="match status" value="1"/>
</dbReference>
<reference evidence="3" key="1">
    <citation type="journal article" date="2023" name="Mol. Phylogenet. Evol.">
        <title>Genome-scale phylogeny and comparative genomics of the fungal order Sordariales.</title>
        <authorList>
            <person name="Hensen N."/>
            <person name="Bonometti L."/>
            <person name="Westerberg I."/>
            <person name="Brannstrom I.O."/>
            <person name="Guillou S."/>
            <person name="Cros-Aarteil S."/>
            <person name="Calhoun S."/>
            <person name="Haridas S."/>
            <person name="Kuo A."/>
            <person name="Mondo S."/>
            <person name="Pangilinan J."/>
            <person name="Riley R."/>
            <person name="LaButti K."/>
            <person name="Andreopoulos B."/>
            <person name="Lipzen A."/>
            <person name="Chen C."/>
            <person name="Yan M."/>
            <person name="Daum C."/>
            <person name="Ng V."/>
            <person name="Clum A."/>
            <person name="Steindorff A."/>
            <person name="Ohm R.A."/>
            <person name="Martin F."/>
            <person name="Silar P."/>
            <person name="Natvig D.O."/>
            <person name="Lalanne C."/>
            <person name="Gautier V."/>
            <person name="Ament-Velasquez S.L."/>
            <person name="Kruys A."/>
            <person name="Hutchinson M.I."/>
            <person name="Powell A.J."/>
            <person name="Barry K."/>
            <person name="Miller A.N."/>
            <person name="Grigoriev I.V."/>
            <person name="Debuchy R."/>
            <person name="Gladieux P."/>
            <person name="Hiltunen Thoren M."/>
            <person name="Johannesson H."/>
        </authorList>
    </citation>
    <scope>NUCLEOTIDE SEQUENCE</scope>
    <source>
        <strain evidence="3">SMH4131-1</strain>
    </source>
</reference>
<dbReference type="InterPro" id="IPR056884">
    <property type="entry name" value="NPHP3-like_N"/>
</dbReference>
<organism evidence="3 4">
    <name type="scientific">Cercophora scortea</name>
    <dbReference type="NCBI Taxonomy" id="314031"/>
    <lineage>
        <taxon>Eukaryota</taxon>
        <taxon>Fungi</taxon>
        <taxon>Dikarya</taxon>
        <taxon>Ascomycota</taxon>
        <taxon>Pezizomycotina</taxon>
        <taxon>Sordariomycetes</taxon>
        <taxon>Sordariomycetidae</taxon>
        <taxon>Sordariales</taxon>
        <taxon>Lasiosphaeriaceae</taxon>
        <taxon>Cercophora</taxon>
    </lineage>
</organism>
<evidence type="ECO:0000313" key="3">
    <source>
        <dbReference type="EMBL" id="KAK3335257.1"/>
    </source>
</evidence>
<gene>
    <name evidence="3" type="ORF">B0T19DRAFT_3600</name>
</gene>
<reference evidence="3" key="2">
    <citation type="submission" date="2023-06" db="EMBL/GenBank/DDBJ databases">
        <authorList>
            <consortium name="Lawrence Berkeley National Laboratory"/>
            <person name="Haridas S."/>
            <person name="Hensen N."/>
            <person name="Bonometti L."/>
            <person name="Westerberg I."/>
            <person name="Brannstrom I.O."/>
            <person name="Guillou S."/>
            <person name="Cros-Aarteil S."/>
            <person name="Calhoun S."/>
            <person name="Kuo A."/>
            <person name="Mondo S."/>
            <person name="Pangilinan J."/>
            <person name="Riley R."/>
            <person name="Labutti K."/>
            <person name="Andreopoulos B."/>
            <person name="Lipzen A."/>
            <person name="Chen C."/>
            <person name="Yanf M."/>
            <person name="Daum C."/>
            <person name="Ng V."/>
            <person name="Clum A."/>
            <person name="Steindorff A."/>
            <person name="Ohm R."/>
            <person name="Martin F."/>
            <person name="Silar P."/>
            <person name="Natvig D."/>
            <person name="Lalanne C."/>
            <person name="Gautier V."/>
            <person name="Ament-Velasquez S.L."/>
            <person name="Kruys A."/>
            <person name="Hutchinson M.I."/>
            <person name="Powell A.J."/>
            <person name="Barry K."/>
            <person name="Miller A.N."/>
            <person name="Grigoriev I.V."/>
            <person name="Debuchy R."/>
            <person name="Gladieux P."/>
            <person name="Thoren M.H."/>
            <person name="Johannesson H."/>
        </authorList>
    </citation>
    <scope>NUCLEOTIDE SEQUENCE</scope>
    <source>
        <strain evidence="3">SMH4131-1</strain>
    </source>
</reference>
<evidence type="ECO:0000313" key="4">
    <source>
        <dbReference type="Proteomes" id="UP001286456"/>
    </source>
</evidence>
<dbReference type="AlphaFoldDB" id="A0AAE0J1K3"/>
<evidence type="ECO:0000256" key="1">
    <source>
        <dbReference type="ARBA" id="ARBA00022737"/>
    </source>
</evidence>
<dbReference type="PANTHER" id="PTHR10039">
    <property type="entry name" value="AMELOGENIN"/>
    <property type="match status" value="1"/>
</dbReference>